<dbReference type="Pfam" id="PF08811">
    <property type="entry name" value="DUF1800"/>
    <property type="match status" value="1"/>
</dbReference>
<evidence type="ECO:0000256" key="1">
    <source>
        <dbReference type="SAM" id="MobiDB-lite"/>
    </source>
</evidence>
<evidence type="ECO:0000313" key="2">
    <source>
        <dbReference type="EMBL" id="MDO1584668.1"/>
    </source>
</evidence>
<proteinExistence type="predicted"/>
<name>A0ABT8T207_9HYPH</name>
<dbReference type="Proteomes" id="UP001169006">
    <property type="component" value="Unassembled WGS sequence"/>
</dbReference>
<accession>A0ABT8T207</accession>
<dbReference type="RefSeq" id="WP_302078915.1">
    <property type="nucleotide sequence ID" value="NZ_JAUKWQ010000009.1"/>
</dbReference>
<reference evidence="2" key="2">
    <citation type="submission" date="2023-07" db="EMBL/GenBank/DDBJ databases">
        <authorList>
            <person name="Sun H."/>
        </authorList>
    </citation>
    <scope>NUCLEOTIDE SEQUENCE</scope>
    <source>
        <strain evidence="2">05753</strain>
    </source>
</reference>
<comment type="caution">
    <text evidence="2">The sequence shown here is derived from an EMBL/GenBank/DDBJ whole genome shotgun (WGS) entry which is preliminary data.</text>
</comment>
<sequence>MTPSFSTIASRRFGYGMRPGEDAPDDVDDMMAQLPKAMKSAPRFPREGITGRRETAGRLLSVRAVEAKAALDGRPNVALRKETQKEADRIFERDALGRITQAVYSPYGFYERLATFWMDHFAVNARKVYETHMIVPLFEAEAIRPNLAGPFSKLLKAAILHPAMLIYLDQERVEATANEPEAPGAPALNETLGRDLLDLHTMGADAGYSVEDLRGVSFILAGLSVDNRSLEIAYRPRGRTNGMALFGRTYTGGSDDHQRMLEDLAVRPETARFICRKLVSHFISDDPPAEVVEPMLAAWTESNGDLTRVYRAMLDQPRAWSGEMSKVIPPFDFVVTGLRAFELKPGEFQALAKAMESGVGEEAMPMTGKGVMRDKPGVARALTIEALKRMGQPVWQPPSPAGFSDRTDAWLSPGQISERIGWARMAARALGRDVEPEEFVEAALGDGARDVTRELVLAAPTKVHALTLALASPEFNRR</sequence>
<dbReference type="EMBL" id="JAUKWQ010000009">
    <property type="protein sequence ID" value="MDO1584668.1"/>
    <property type="molecule type" value="Genomic_DNA"/>
</dbReference>
<keyword evidence="3" id="KW-1185">Reference proteome</keyword>
<protein>
    <submittedName>
        <fullName evidence="2">DUF1800 family protein</fullName>
    </submittedName>
</protein>
<dbReference type="InterPro" id="IPR014917">
    <property type="entry name" value="DUF1800"/>
</dbReference>
<evidence type="ECO:0000313" key="3">
    <source>
        <dbReference type="Proteomes" id="UP001169006"/>
    </source>
</evidence>
<gene>
    <name evidence="2" type="ORF">Q2T52_21495</name>
</gene>
<organism evidence="2 3">
    <name type="scientific">Rhizobium oryzicola</name>
    <dbReference type="NCBI Taxonomy" id="1232668"/>
    <lineage>
        <taxon>Bacteria</taxon>
        <taxon>Pseudomonadati</taxon>
        <taxon>Pseudomonadota</taxon>
        <taxon>Alphaproteobacteria</taxon>
        <taxon>Hyphomicrobiales</taxon>
        <taxon>Rhizobiaceae</taxon>
        <taxon>Rhizobium/Agrobacterium group</taxon>
        <taxon>Rhizobium</taxon>
    </lineage>
</organism>
<feature type="region of interest" description="Disordered" evidence="1">
    <location>
        <begin position="1"/>
        <end position="22"/>
    </location>
</feature>
<reference evidence="2" key="1">
    <citation type="journal article" date="2015" name="Int. J. Syst. Evol. Microbiol.">
        <title>Rhizobium oryzicola sp. nov., potential plant-growth-promoting endophytic bacteria isolated from rice roots.</title>
        <authorList>
            <person name="Zhang X.X."/>
            <person name="Gao J.S."/>
            <person name="Cao Y.H."/>
            <person name="Sheirdil R.A."/>
            <person name="Wang X.C."/>
            <person name="Zhang L."/>
        </authorList>
    </citation>
    <scope>NUCLEOTIDE SEQUENCE</scope>
    <source>
        <strain evidence="2">05753</strain>
    </source>
</reference>